<dbReference type="EnsemblMetazoa" id="CLYHEMT017256.1">
    <property type="protein sequence ID" value="CLYHEMP017256.1"/>
    <property type="gene ID" value="CLYHEMG017256"/>
</dbReference>
<feature type="region of interest" description="Disordered" evidence="1">
    <location>
        <begin position="391"/>
        <end position="414"/>
    </location>
</feature>
<feature type="compositionally biased region" description="Basic residues" evidence="1">
    <location>
        <begin position="106"/>
        <end position="115"/>
    </location>
</feature>
<reference evidence="2" key="1">
    <citation type="submission" date="2021-01" db="UniProtKB">
        <authorList>
            <consortium name="EnsemblMetazoa"/>
        </authorList>
    </citation>
    <scope>IDENTIFICATION</scope>
</reference>
<evidence type="ECO:0000256" key="1">
    <source>
        <dbReference type="SAM" id="MobiDB-lite"/>
    </source>
</evidence>
<feature type="compositionally biased region" description="Low complexity" evidence="1">
    <location>
        <begin position="168"/>
        <end position="190"/>
    </location>
</feature>
<organism evidence="2 3">
    <name type="scientific">Clytia hemisphaerica</name>
    <dbReference type="NCBI Taxonomy" id="252671"/>
    <lineage>
        <taxon>Eukaryota</taxon>
        <taxon>Metazoa</taxon>
        <taxon>Cnidaria</taxon>
        <taxon>Hydrozoa</taxon>
        <taxon>Hydroidolina</taxon>
        <taxon>Leptothecata</taxon>
        <taxon>Obeliida</taxon>
        <taxon>Clytiidae</taxon>
        <taxon>Clytia</taxon>
    </lineage>
</organism>
<accession>A0A7M5X3L7</accession>
<keyword evidence="3" id="KW-1185">Reference proteome</keyword>
<feature type="compositionally biased region" description="Low complexity" evidence="1">
    <location>
        <begin position="271"/>
        <end position="292"/>
    </location>
</feature>
<feature type="compositionally biased region" description="Polar residues" evidence="1">
    <location>
        <begin position="124"/>
        <end position="134"/>
    </location>
</feature>
<feature type="region of interest" description="Disordered" evidence="1">
    <location>
        <begin position="45"/>
        <end position="193"/>
    </location>
</feature>
<name>A0A7M5X3L7_9CNID</name>
<proteinExistence type="predicted"/>
<evidence type="ECO:0000313" key="3">
    <source>
        <dbReference type="Proteomes" id="UP000594262"/>
    </source>
</evidence>
<sequence length="414" mass="47195">MVKFDMDKDKRYSLHLPSKRVSIAENEGLKPFRFSLTSEKELLRRMSGRRRQRSSTIGDGLDKHDDFSEPEYHTEDESCFYRPLGRSQNHSSFRSGMQPRYDQHHHNQQRHHHQQHQLLDRKSSSVMDLRSTSDYCRPPPDSTMLYNSRALKRLSIKPELDEDEGNISDHSTTSSASYSGTSLSGSFSGSPQMQKRIIRSGNFSQRGGGAPPIKHAQSMDNIFSSRTYEHESRGNEYLFGSTMQRRSAKRIQSTKRAQMIKMKSFDELLSSKSTSNLTTLSSSTRLGHLGSGPRRASTKTNTPSANLMTMRNNLMTSSYRNLADRNVRENPAFAEPTKTLRTSSPYLERRLAEAKERQSKRSAALKNLDTDFDKAKAIIKKYKSNENLLSISNKDNGLVNGDSQSEDKDHYHVI</sequence>
<dbReference type="Proteomes" id="UP000594262">
    <property type="component" value="Unplaced"/>
</dbReference>
<evidence type="ECO:0000313" key="2">
    <source>
        <dbReference type="EnsemblMetazoa" id="CLYHEMP017256.1"/>
    </source>
</evidence>
<protein>
    <submittedName>
        <fullName evidence="2">Uncharacterized protein</fullName>
    </submittedName>
</protein>
<feature type="compositionally biased region" description="Basic and acidic residues" evidence="1">
    <location>
        <begin position="405"/>
        <end position="414"/>
    </location>
</feature>
<feature type="compositionally biased region" description="Polar residues" evidence="1">
    <location>
        <begin position="86"/>
        <end position="95"/>
    </location>
</feature>
<feature type="region of interest" description="Disordered" evidence="1">
    <location>
        <begin position="271"/>
        <end position="302"/>
    </location>
</feature>
<feature type="compositionally biased region" description="Basic and acidic residues" evidence="1">
    <location>
        <begin position="60"/>
        <end position="76"/>
    </location>
</feature>
<dbReference type="AlphaFoldDB" id="A0A7M5X3L7"/>